<dbReference type="AlphaFoldDB" id="A0AAD3Y351"/>
<evidence type="ECO:0000259" key="7">
    <source>
        <dbReference type="Pfam" id="PF01055"/>
    </source>
</evidence>
<evidence type="ECO:0000256" key="5">
    <source>
        <dbReference type="ARBA" id="ARBA00023295"/>
    </source>
</evidence>
<accession>A0AAD3Y351</accession>
<organism evidence="9 10">
    <name type="scientific">Nepenthes gracilis</name>
    <name type="common">Slender pitcher plant</name>
    <dbReference type="NCBI Taxonomy" id="150966"/>
    <lineage>
        <taxon>Eukaryota</taxon>
        <taxon>Viridiplantae</taxon>
        <taxon>Streptophyta</taxon>
        <taxon>Embryophyta</taxon>
        <taxon>Tracheophyta</taxon>
        <taxon>Spermatophyta</taxon>
        <taxon>Magnoliopsida</taxon>
        <taxon>eudicotyledons</taxon>
        <taxon>Gunneridae</taxon>
        <taxon>Pentapetalae</taxon>
        <taxon>Caryophyllales</taxon>
        <taxon>Nepenthaceae</taxon>
        <taxon>Nepenthes</taxon>
    </lineage>
</organism>
<keyword evidence="4" id="KW-0325">Glycoprotein</keyword>
<proteinExistence type="inferred from homology"/>
<dbReference type="InterPro" id="IPR030459">
    <property type="entry name" value="Glyco_hydro_31_CS"/>
</dbReference>
<dbReference type="InterPro" id="IPR048395">
    <property type="entry name" value="Glyco_hydro_31_C"/>
</dbReference>
<dbReference type="SUPFAM" id="SSF51445">
    <property type="entry name" value="(Trans)glycosidases"/>
    <property type="match status" value="1"/>
</dbReference>
<dbReference type="Pfam" id="PF21365">
    <property type="entry name" value="Glyco_hydro_31_3rd"/>
    <property type="match status" value="1"/>
</dbReference>
<evidence type="ECO:0008006" key="11">
    <source>
        <dbReference type="Google" id="ProtNLM"/>
    </source>
</evidence>
<dbReference type="PANTHER" id="PTHR22762">
    <property type="entry name" value="ALPHA-GLUCOSIDASE"/>
    <property type="match status" value="1"/>
</dbReference>
<evidence type="ECO:0000313" key="9">
    <source>
        <dbReference type="EMBL" id="GMH27747.1"/>
    </source>
</evidence>
<keyword evidence="3 6" id="KW-0378">Hydrolase</keyword>
<dbReference type="GO" id="GO:0004553">
    <property type="term" value="F:hydrolase activity, hydrolyzing O-glycosyl compounds"/>
    <property type="evidence" value="ECO:0007669"/>
    <property type="project" value="InterPro"/>
</dbReference>
<reference evidence="9" key="1">
    <citation type="submission" date="2023-05" db="EMBL/GenBank/DDBJ databases">
        <title>Nepenthes gracilis genome sequencing.</title>
        <authorList>
            <person name="Fukushima K."/>
        </authorList>
    </citation>
    <scope>NUCLEOTIDE SEQUENCE</scope>
    <source>
        <strain evidence="9">SING2019-196</strain>
    </source>
</reference>
<dbReference type="Gene3D" id="2.60.40.1180">
    <property type="entry name" value="Golgi alpha-mannosidase II"/>
    <property type="match status" value="2"/>
</dbReference>
<dbReference type="InterPro" id="IPR013780">
    <property type="entry name" value="Glyco_hydro_b"/>
</dbReference>
<comment type="similarity">
    <text evidence="1 6">Belongs to the glycosyl hydrolase 31 family.</text>
</comment>
<sequence>MVGADICGFSGNTTEELCRRWIQLGAFYPFSRNHASKDTLPHELYLWESVAASSRKVLGLRYRLLPYLYTLMYEAHMTGVPIARPLFFSFPEDINTYRIDRQFLIGRGVMVSPILEPGAESVTAYFPEGNWFDLFNYTSNPVSTSGNVTLDAPIDRPYVHLQEGNILALQGEAMTTPAARRTPFEVVAVVSNDGRNSTGQVFLDDGVQVEMAGSGGKWSLVKFYGEFVQTDRVLLIGSQVLNRGYALSQKWIIGKITILGLEKGKKVKALKIGSMNASRKAEAFGTMISYGSDGPFMVVEISGLKLLIGEDFKLELEISG</sequence>
<comment type="caution">
    <text evidence="9">The sequence shown here is derived from an EMBL/GenBank/DDBJ whole genome shotgun (WGS) entry which is preliminary data.</text>
</comment>
<evidence type="ECO:0000313" key="10">
    <source>
        <dbReference type="Proteomes" id="UP001279734"/>
    </source>
</evidence>
<dbReference type="SUPFAM" id="SSF51011">
    <property type="entry name" value="Glycosyl hydrolase domain"/>
    <property type="match status" value="1"/>
</dbReference>
<keyword evidence="5 6" id="KW-0326">Glycosidase</keyword>
<keyword evidence="2" id="KW-0732">Signal</keyword>
<gene>
    <name evidence="9" type="ORF">Nepgr_029590</name>
</gene>
<evidence type="ECO:0000259" key="8">
    <source>
        <dbReference type="Pfam" id="PF21365"/>
    </source>
</evidence>
<evidence type="ECO:0000256" key="4">
    <source>
        <dbReference type="ARBA" id="ARBA00023180"/>
    </source>
</evidence>
<evidence type="ECO:0000256" key="3">
    <source>
        <dbReference type="ARBA" id="ARBA00022801"/>
    </source>
</evidence>
<dbReference type="InterPro" id="IPR017853">
    <property type="entry name" value="GH"/>
</dbReference>
<feature type="domain" description="Glycosyl hydrolase family 31 C-terminal" evidence="8">
    <location>
        <begin position="79"/>
        <end position="167"/>
    </location>
</feature>
<evidence type="ECO:0000256" key="6">
    <source>
        <dbReference type="RuleBase" id="RU361185"/>
    </source>
</evidence>
<dbReference type="PANTHER" id="PTHR22762:SF133">
    <property type="entry name" value="P-TYPE DOMAIN-CONTAINING PROTEIN"/>
    <property type="match status" value="1"/>
</dbReference>
<evidence type="ECO:0000256" key="1">
    <source>
        <dbReference type="ARBA" id="ARBA00007806"/>
    </source>
</evidence>
<dbReference type="Pfam" id="PF01055">
    <property type="entry name" value="Glyco_hydro_31_2nd"/>
    <property type="match status" value="1"/>
</dbReference>
<keyword evidence="10" id="KW-1185">Reference proteome</keyword>
<dbReference type="EMBL" id="BSYO01000033">
    <property type="protein sequence ID" value="GMH27747.1"/>
    <property type="molecule type" value="Genomic_DNA"/>
</dbReference>
<name>A0AAD3Y351_NEPGR</name>
<dbReference type="FunFam" id="2.60.40.1180:FF:000044">
    <property type="entry name" value="Alpha-glucosidase 1"/>
    <property type="match status" value="1"/>
</dbReference>
<dbReference type="GO" id="GO:0005975">
    <property type="term" value="P:carbohydrate metabolic process"/>
    <property type="evidence" value="ECO:0007669"/>
    <property type="project" value="InterPro"/>
</dbReference>
<protein>
    <recommendedName>
        <fullName evidence="11">Alpha-glucosidase</fullName>
    </recommendedName>
</protein>
<feature type="domain" description="Glycoside hydrolase family 31 TIM barrel" evidence="7">
    <location>
        <begin position="1"/>
        <end position="71"/>
    </location>
</feature>
<evidence type="ECO:0000256" key="2">
    <source>
        <dbReference type="ARBA" id="ARBA00022729"/>
    </source>
</evidence>
<dbReference type="Gene3D" id="3.20.20.80">
    <property type="entry name" value="Glycosidases"/>
    <property type="match status" value="1"/>
</dbReference>
<dbReference type="InterPro" id="IPR000322">
    <property type="entry name" value="Glyco_hydro_31_TIM"/>
</dbReference>
<dbReference type="Proteomes" id="UP001279734">
    <property type="component" value="Unassembled WGS sequence"/>
</dbReference>
<dbReference type="PROSITE" id="PS00707">
    <property type="entry name" value="GLYCOSYL_HYDROL_F31_2"/>
    <property type="match status" value="1"/>
</dbReference>